<feature type="transmembrane region" description="Helical" evidence="1">
    <location>
        <begin position="893"/>
        <end position="913"/>
    </location>
</feature>
<dbReference type="Gene3D" id="3.40.50.300">
    <property type="entry name" value="P-loop containing nucleotide triphosphate hydrolases"/>
    <property type="match status" value="1"/>
</dbReference>
<dbReference type="NCBIfam" id="NF040586">
    <property type="entry name" value="FxSxx_TPR"/>
    <property type="match status" value="1"/>
</dbReference>
<dbReference type="InterPro" id="IPR045430">
    <property type="entry name" value="EAD1"/>
</dbReference>
<dbReference type="Gene3D" id="1.25.40.10">
    <property type="entry name" value="Tetratricopeptide repeat domain"/>
    <property type="match status" value="2"/>
</dbReference>
<evidence type="ECO:0000259" key="2">
    <source>
        <dbReference type="Pfam" id="PF00931"/>
    </source>
</evidence>
<dbReference type="InterPro" id="IPR027417">
    <property type="entry name" value="P-loop_NTPase"/>
</dbReference>
<dbReference type="EMBL" id="CP002299">
    <property type="protein sequence ID" value="ADP81922.1"/>
    <property type="molecule type" value="Genomic_DNA"/>
</dbReference>
<feature type="domain" description="NB-ARC" evidence="2">
    <location>
        <begin position="156"/>
        <end position="291"/>
    </location>
</feature>
<accession>E3J5H8</accession>
<sequence length="937" mass="100117">MGGMLRGGNGGVAVRADRAAGGGVKAGLTGEQIAALADVFTDPGSARQVVREAGIPAGDLPWTTASPRVFWTAVATLLADGIVAGGPERLLTLAREQYPAHPVFAGTTGQSSGRAGTGAVWEVGWPRNPLFTGRDAELAVLRAELVGSGAAAVLPVALHGLGGVGKTQMAAEYCYRFGREYDLVWWVAAEEPATTLAGLVWLAERIGVAVAGAAEESVRALVALLGSGTRFARWLLVLDNAGAPGDLFGLLRAASASGGHVLVTSRDHRWSGVAQSVRVDVLPSMDAVALLRARVPGIGDRDAARIAESLGNLPLAVEQAGAFLAETSMRPGEYAGLLSTELQQLMSRGAPEGVRPVAATWTVTLHQLEDPTAVMLARLWAHFGPEPIPLDLVRPQVAVLLPAPLDRASADRIGWAETVGRLLALALVRRTDDNDAVVMHRLAGAVLREDTPADLRPVLRTAARRLLAHGRPDAWDRPDAWPRFALLYAHASAVELVDDDDPDSRAMISRLTRYLLSRGDLPSSRALAERALSRNREILGEDHPDTLTSAANLASTLGELGQGDYAAARELAEDVLARRRQVLGEDHPDTLTAMADLAVTLRSLGDYAAARGLAQDVLARRREVLGEDHPDTLTAGAGLAATLRELRDYSAARALEENVLARRREVLGEDHPEVLTAAGNLAATLGELGDWSAARRLAEVVLARRREILGENHPDTLYAAGNLAVILWAMGGYAAARELEEGVLARRREILGENHPHTLRAAGNLAVTLWSTGHYAAARRLGEATLARSREVVGSGHPITLVVAMHLATAVRSRTMKRTSAIVLGLYACACLFLQAVSINPAEKTAGLLVSILLVWPRGDHWGLLPALGRVFLGIPAFLLAERYLSSSFVSGLYLGFIFVWLTETFGIILGQLRSYAVYRQYPGSRTIGKSRVRWWK</sequence>
<dbReference type="PANTHER" id="PTHR46082">
    <property type="entry name" value="ATP/GTP-BINDING PROTEIN-RELATED"/>
    <property type="match status" value="1"/>
</dbReference>
<dbReference type="PANTHER" id="PTHR46082:SF6">
    <property type="entry name" value="AAA+ ATPASE DOMAIN-CONTAINING PROTEIN-RELATED"/>
    <property type="match status" value="1"/>
</dbReference>
<dbReference type="HOGENOM" id="CLU_000288_125_8_11"/>
<dbReference type="GO" id="GO:0043531">
    <property type="term" value="F:ADP binding"/>
    <property type="evidence" value="ECO:0007669"/>
    <property type="project" value="InterPro"/>
</dbReference>
<evidence type="ECO:0000259" key="3">
    <source>
        <dbReference type="Pfam" id="PF19955"/>
    </source>
</evidence>
<feature type="transmembrane region" description="Helical" evidence="1">
    <location>
        <begin position="862"/>
        <end position="881"/>
    </location>
</feature>
<evidence type="ECO:0000313" key="5">
    <source>
        <dbReference type="Proteomes" id="UP000002484"/>
    </source>
</evidence>
<dbReference type="InterPro" id="IPR002182">
    <property type="entry name" value="NB-ARC"/>
</dbReference>
<dbReference type="AlphaFoldDB" id="E3J5H8"/>
<keyword evidence="1" id="KW-0812">Transmembrane</keyword>
<dbReference type="InterPro" id="IPR053137">
    <property type="entry name" value="NLR-like"/>
</dbReference>
<gene>
    <name evidence="4" type="ordered locus">FraEuI1c_3916</name>
</gene>
<name>E3J5H8_PSEI1</name>
<dbReference type="InterPro" id="IPR011990">
    <property type="entry name" value="TPR-like_helical_dom_sf"/>
</dbReference>
<keyword evidence="1" id="KW-0472">Membrane</keyword>
<dbReference type="InParanoid" id="E3J5H8"/>
<dbReference type="STRING" id="298654.FraEuI1c_3916"/>
<proteinExistence type="predicted"/>
<keyword evidence="1" id="KW-1133">Transmembrane helix</keyword>
<organism evidence="4 5">
    <name type="scientific">Pseudofrankia inefficax (strain DSM 45817 / CECT 9037 / DDB 130130 / EuI1c)</name>
    <name type="common">Frankia inefficax</name>
    <dbReference type="NCBI Taxonomy" id="298654"/>
    <lineage>
        <taxon>Bacteria</taxon>
        <taxon>Bacillati</taxon>
        <taxon>Actinomycetota</taxon>
        <taxon>Actinomycetes</taxon>
        <taxon>Frankiales</taxon>
        <taxon>Frankiaceae</taxon>
        <taxon>Pseudofrankia</taxon>
    </lineage>
</organism>
<dbReference type="KEGG" id="fri:FraEuI1c_3916"/>
<dbReference type="Pfam" id="PF13374">
    <property type="entry name" value="TPR_10"/>
    <property type="match status" value="5"/>
</dbReference>
<dbReference type="Pfam" id="PF19955">
    <property type="entry name" value="EAD1"/>
    <property type="match status" value="1"/>
</dbReference>
<dbReference type="SUPFAM" id="SSF48452">
    <property type="entry name" value="TPR-like"/>
    <property type="match status" value="3"/>
</dbReference>
<feature type="transmembrane region" description="Helical" evidence="1">
    <location>
        <begin position="717"/>
        <end position="736"/>
    </location>
</feature>
<dbReference type="Proteomes" id="UP000002484">
    <property type="component" value="Chromosome"/>
</dbReference>
<feature type="transmembrane region" description="Helical" evidence="1">
    <location>
        <begin position="821"/>
        <end position="842"/>
    </location>
</feature>
<evidence type="ECO:0000313" key="4">
    <source>
        <dbReference type="EMBL" id="ADP81922.1"/>
    </source>
</evidence>
<dbReference type="Pfam" id="PF00931">
    <property type="entry name" value="NB-ARC"/>
    <property type="match status" value="1"/>
</dbReference>
<dbReference type="Pfam" id="PF13424">
    <property type="entry name" value="TPR_12"/>
    <property type="match status" value="1"/>
</dbReference>
<feature type="domain" description="Effector-associated" evidence="3">
    <location>
        <begin position="27"/>
        <end position="107"/>
    </location>
</feature>
<evidence type="ECO:0000256" key="1">
    <source>
        <dbReference type="SAM" id="Phobius"/>
    </source>
</evidence>
<dbReference type="SUPFAM" id="SSF52540">
    <property type="entry name" value="P-loop containing nucleoside triphosphate hydrolases"/>
    <property type="match status" value="1"/>
</dbReference>
<reference evidence="4 5" key="1">
    <citation type="submission" date="2010-10" db="EMBL/GenBank/DDBJ databases">
        <title>Complete sequence of Frankia sp. EuI1c.</title>
        <authorList>
            <consortium name="US DOE Joint Genome Institute"/>
            <person name="Lucas S."/>
            <person name="Copeland A."/>
            <person name="Lapidus A."/>
            <person name="Cheng J.-F."/>
            <person name="Bruce D."/>
            <person name="Goodwin L."/>
            <person name="Pitluck S."/>
            <person name="Chertkov O."/>
            <person name="Detter J.C."/>
            <person name="Han C."/>
            <person name="Tapia R."/>
            <person name="Land M."/>
            <person name="Hauser L."/>
            <person name="Jeffries C."/>
            <person name="Kyrpides N."/>
            <person name="Ivanova N."/>
            <person name="Mikhailova N."/>
            <person name="Beauchemin N."/>
            <person name="Sen A."/>
            <person name="Sur S.A."/>
            <person name="Gtari M."/>
            <person name="Wall L."/>
            <person name="Tisa L."/>
            <person name="Woyke T."/>
        </authorList>
    </citation>
    <scope>NUCLEOTIDE SEQUENCE [LARGE SCALE GENOMIC DNA]</scope>
    <source>
        <strain evidence="5">DSM 45817 / CECT 9037 / EuI1c</strain>
    </source>
</reference>
<dbReference type="eggNOG" id="COG2909">
    <property type="taxonomic scope" value="Bacteria"/>
</dbReference>
<protein>
    <submittedName>
        <fullName evidence="4">Uncharacterized protein</fullName>
    </submittedName>
</protein>
<keyword evidence="5" id="KW-1185">Reference proteome</keyword>
<dbReference type="PRINTS" id="PR00364">
    <property type="entry name" value="DISEASERSIST"/>
</dbReference>